<feature type="region of interest" description="Disordered" evidence="13">
    <location>
        <begin position="797"/>
        <end position="820"/>
    </location>
</feature>
<evidence type="ECO:0000256" key="4">
    <source>
        <dbReference type="ARBA" id="ARBA00022741"/>
    </source>
</evidence>
<name>G7MVX3_MACMU</name>
<keyword evidence="10" id="KW-0966">Cell projection</keyword>
<dbReference type="InterPro" id="IPR027640">
    <property type="entry name" value="Kinesin-like_fam"/>
</dbReference>
<evidence type="ECO:0000256" key="3">
    <source>
        <dbReference type="ARBA" id="ARBA00022490"/>
    </source>
</evidence>
<evidence type="ECO:0000256" key="11">
    <source>
        <dbReference type="PROSITE-ProRule" id="PRU00283"/>
    </source>
</evidence>
<evidence type="ECO:0000256" key="13">
    <source>
        <dbReference type="SAM" id="MobiDB-lite"/>
    </source>
</evidence>
<feature type="compositionally biased region" description="Acidic residues" evidence="13">
    <location>
        <begin position="687"/>
        <end position="696"/>
    </location>
</feature>
<evidence type="ECO:0000256" key="5">
    <source>
        <dbReference type="ARBA" id="ARBA00022840"/>
    </source>
</evidence>
<keyword evidence="6 12" id="KW-0175">Coiled coil</keyword>
<evidence type="ECO:0000259" key="14">
    <source>
        <dbReference type="PROSITE" id="PS50067"/>
    </source>
</evidence>
<dbReference type="EMBL" id="CM001259">
    <property type="protein sequence ID" value="EHH27585.1"/>
    <property type="molecule type" value="Genomic_DNA"/>
</dbReference>
<dbReference type="Pfam" id="PF25764">
    <property type="entry name" value="KIF21A_4th"/>
    <property type="match status" value="1"/>
</dbReference>
<evidence type="ECO:0000313" key="15">
    <source>
        <dbReference type="EMBL" id="EHH27585.1"/>
    </source>
</evidence>
<dbReference type="Pfam" id="PF00225">
    <property type="entry name" value="Kinesin"/>
    <property type="match status" value="1"/>
</dbReference>
<dbReference type="GO" id="GO:0005856">
    <property type="term" value="C:cytoskeleton"/>
    <property type="evidence" value="ECO:0007669"/>
    <property type="project" value="UniProtKB-SubCell"/>
</dbReference>
<feature type="region of interest" description="Disordered" evidence="13">
    <location>
        <begin position="425"/>
        <end position="444"/>
    </location>
</feature>
<evidence type="ECO:0000256" key="12">
    <source>
        <dbReference type="SAM" id="Coils"/>
    </source>
</evidence>
<dbReference type="PANTHER" id="PTHR47969:SF8">
    <property type="entry name" value="KINESIN FAMILY MEMBER 7"/>
    <property type="match status" value="1"/>
</dbReference>
<feature type="region of interest" description="Disordered" evidence="13">
    <location>
        <begin position="1413"/>
        <end position="1446"/>
    </location>
</feature>
<evidence type="ECO:0000256" key="6">
    <source>
        <dbReference type="ARBA" id="ARBA00023054"/>
    </source>
</evidence>
<evidence type="ECO:0000256" key="10">
    <source>
        <dbReference type="ARBA" id="ARBA00023273"/>
    </source>
</evidence>
<evidence type="ECO:0000256" key="8">
    <source>
        <dbReference type="ARBA" id="ARBA00023175"/>
    </source>
</evidence>
<dbReference type="HOGENOM" id="CLU_001485_2_1_1"/>
<dbReference type="GO" id="GO:0005929">
    <property type="term" value="C:cilium"/>
    <property type="evidence" value="ECO:0007669"/>
    <property type="project" value="UniProtKB-SubCell"/>
</dbReference>
<dbReference type="Proteomes" id="UP000013456">
    <property type="component" value="Chromosome 7"/>
</dbReference>
<dbReference type="InterPro" id="IPR019821">
    <property type="entry name" value="Kinesin_motor_CS"/>
</dbReference>
<comment type="subcellular location">
    <subcellularLocation>
        <location evidence="1">Cell projection</location>
        <location evidence="1">Cilium</location>
    </subcellularLocation>
    <subcellularLocation>
        <location evidence="2">Cytoplasm</location>
        <location evidence="2">Cytoskeleton</location>
    </subcellularLocation>
</comment>
<evidence type="ECO:0000256" key="2">
    <source>
        <dbReference type="ARBA" id="ARBA00004245"/>
    </source>
</evidence>
<dbReference type="InterPro" id="IPR001752">
    <property type="entry name" value="Kinesin_motor_dom"/>
</dbReference>
<dbReference type="PANTHER" id="PTHR47969">
    <property type="entry name" value="CHROMOSOME-ASSOCIATED KINESIN KIF4A-RELATED"/>
    <property type="match status" value="1"/>
</dbReference>
<gene>
    <name evidence="15" type="ORF">EGK_17819</name>
</gene>
<dbReference type="InterPro" id="IPR036961">
    <property type="entry name" value="Kinesin_motor_dom_sf"/>
</dbReference>
<comment type="similarity">
    <text evidence="11">Belongs to the TRAFAC class myosin-kinesin ATPase superfamily. Kinesin family.</text>
</comment>
<sequence length="1446" mass="162252">MRSPAPLLPSLLEALPWTGRRPLPDIWGLTPASPACKEGRAPRPRQELQGLAQVPCRGPEQSSLSMGLEAQRLPGPEEAPVRVALRVRPLLPKELLHGHQSCLQVEPGLGRITLGRDRHFGFHVVLAEDAGQEAVYQACVQPLLEAFFEGFNATVFAYGQTGSGKTYTMGEASVASLLEDEQGIVPRAMAEAFKLIDENDLLDCLVHVSYLEVYKEEFRDLLEVGTASRDIQLREDEHGNVVLCGVKEVDVEGLDEVLSLLEMGNAARHTGATHLNRLSSRSHTVFTVTLEQRGRAPSRLPRPPQGQLLVSKFHFVDLAGSERVLKTGSTGERLKESIQINSSLLALGNVISALGDPQRRGSHIPYRDSKITRILKDSLGGNAKTVMIACVSPSSSDFDETLNTLNYASRAQNIRNRATVNWRPEAERPPEEVASGVRGPPRHRSETRIIHRGRRPPGPATASAGAAMRLDAECARYRACTDAAYSLLRELQAEPGLPGATARKVRDWLGVVEGERSALSSASGPDSGIESASVEGQAAQGAGGRKEDEGAQQLRTLQNQVARLEEENRDFLAALEDAMEQYKLQSDRLREQQEEMVELRLRLELVRPGWGCPGLLNGLPPRSFVPRPHTAPLGGAHDHVLGMVPPACFPGDEVGSEQRGEVTNGREAGVELLTEVNRLGSGSSAASEEEEEEEEELPRRTLHLRSWGSDLDRLPVAAVGGSKARVQARQVPSAMASEWRLAQAQQKIRELAINIRMKEELIGELVRTGKAAQALNRQHSQRIRELEQEAERVRAELSEGQRQLRELEGKEPQDAGERSRLQEFRRRVAAAQSQVQVLKEKKQATERLVSLSAQSEKRLQELERNVQLMRQQQGQLQRRLREETEQKRRLEAEMSKRQHRVKELELKHEQQQKILKIKTEEIAAFQRKRRSGSNGSVVSLEQQQVGPGCVRTQGSPGGWLVGEPFSPVNLEWRLTKPEKIEEQKKWLDQEMEKVLQQRRALEELGEELHKREAILAKKEALMQEKTGLESKRLRSSQALNEDIVRVSSRLEHLEKELSEKNGQLRQGSAQSQQQIRREIDSLRQEKDSLLKQRLEIDSKLRQGSLLSPEEERTLFQLDEAIEALDAAIEYKNEAITCRQRVLRASASLLSQCEMNLMAKLSYLSSSETRALLCKYFDKVVTLREEQHQQQIAFSELEMQLEEQQRLVYWLEVALERQRLEMDRQLTLQQKEHEQNMQLLLQQSRDHLSEGLADSRRQYEARIQALEKDLGRYMWINQELKQKLGGVNTVGHSRGCLLCWGTWELGLREGAATSVSDEGTSFSMTGGEKRSLCSEGRQAPGNEDELHPAPELLWLYPLTEGAPRTREETRDLVHAPLPLTWKRSSLCGEEQGSPEELRQREAAEPLVGRVLPVGEAGLPWNFGPLSKPRRELRRASPGMIDVRKNPL</sequence>
<feature type="region of interest" description="Disordered" evidence="13">
    <location>
        <begin position="677"/>
        <end position="699"/>
    </location>
</feature>
<dbReference type="PROSITE" id="PS00411">
    <property type="entry name" value="KINESIN_MOTOR_1"/>
    <property type="match status" value="1"/>
</dbReference>
<protein>
    <submittedName>
        <fullName evidence="15">Kinesin-like protein KIF7</fullName>
    </submittedName>
</protein>
<dbReference type="Gene3D" id="3.40.850.10">
    <property type="entry name" value="Kinesin motor domain"/>
    <property type="match status" value="1"/>
</dbReference>
<dbReference type="FunFam" id="3.40.850.10:FF:000025">
    <property type="entry name" value="kinesin-like protein KIF27 isoform X1"/>
    <property type="match status" value="1"/>
</dbReference>
<dbReference type="GO" id="GO:0003777">
    <property type="term" value="F:microtubule motor activity"/>
    <property type="evidence" value="ECO:0007669"/>
    <property type="project" value="InterPro"/>
</dbReference>
<evidence type="ECO:0000256" key="7">
    <source>
        <dbReference type="ARBA" id="ARBA00023069"/>
    </source>
</evidence>
<dbReference type="SMART" id="SM00129">
    <property type="entry name" value="KISc"/>
    <property type="match status" value="1"/>
</dbReference>
<keyword evidence="7" id="KW-0969">Cilium</keyword>
<keyword evidence="5 11" id="KW-0067">ATP-binding</keyword>
<proteinExistence type="inferred from homology"/>
<keyword evidence="3" id="KW-0963">Cytoplasm</keyword>
<dbReference type="InterPro" id="IPR027417">
    <property type="entry name" value="P-loop_NTPase"/>
</dbReference>
<keyword evidence="8 11" id="KW-0505">Motor protein</keyword>
<dbReference type="PROSITE" id="PS50067">
    <property type="entry name" value="KINESIN_MOTOR_2"/>
    <property type="match status" value="1"/>
</dbReference>
<feature type="binding site" evidence="11">
    <location>
        <begin position="159"/>
        <end position="166"/>
    </location>
    <ligand>
        <name>ATP</name>
        <dbReference type="ChEBI" id="CHEBI:30616"/>
    </ligand>
</feature>
<dbReference type="CDD" id="cd01372">
    <property type="entry name" value="KISc_KIF4"/>
    <property type="match status" value="1"/>
</dbReference>
<dbReference type="SUPFAM" id="SSF52540">
    <property type="entry name" value="P-loop containing nucleoside triphosphate hydrolases"/>
    <property type="match status" value="1"/>
</dbReference>
<evidence type="ECO:0000256" key="9">
    <source>
        <dbReference type="ARBA" id="ARBA00023212"/>
    </source>
</evidence>
<dbReference type="GO" id="GO:0005524">
    <property type="term" value="F:ATP binding"/>
    <property type="evidence" value="ECO:0007669"/>
    <property type="project" value="UniProtKB-UniRule"/>
</dbReference>
<feature type="coiled-coil region" evidence="12">
    <location>
        <begin position="984"/>
        <end position="1099"/>
    </location>
</feature>
<feature type="region of interest" description="Disordered" evidence="13">
    <location>
        <begin position="517"/>
        <end position="550"/>
    </location>
</feature>
<evidence type="ECO:0000256" key="1">
    <source>
        <dbReference type="ARBA" id="ARBA00004138"/>
    </source>
</evidence>
<accession>G7MVX3</accession>
<feature type="region of interest" description="Disordered" evidence="13">
    <location>
        <begin position="1315"/>
        <end position="1345"/>
    </location>
</feature>
<dbReference type="GO" id="GO:0008017">
    <property type="term" value="F:microtubule binding"/>
    <property type="evidence" value="ECO:0007669"/>
    <property type="project" value="InterPro"/>
</dbReference>
<organism evidence="15">
    <name type="scientific">Macaca mulatta</name>
    <name type="common">Rhesus macaque</name>
    <dbReference type="NCBI Taxonomy" id="9544"/>
    <lineage>
        <taxon>Eukaryota</taxon>
        <taxon>Metazoa</taxon>
        <taxon>Chordata</taxon>
        <taxon>Craniata</taxon>
        <taxon>Vertebrata</taxon>
        <taxon>Euteleostomi</taxon>
        <taxon>Mammalia</taxon>
        <taxon>Eutheria</taxon>
        <taxon>Euarchontoglires</taxon>
        <taxon>Primates</taxon>
        <taxon>Haplorrhini</taxon>
        <taxon>Catarrhini</taxon>
        <taxon>Cercopithecidae</taxon>
        <taxon>Cercopithecinae</taxon>
        <taxon>Macaca</taxon>
    </lineage>
</organism>
<dbReference type="PRINTS" id="PR00380">
    <property type="entry name" value="KINESINHEAVY"/>
</dbReference>
<feature type="domain" description="Kinesin motor" evidence="14">
    <location>
        <begin position="80"/>
        <end position="414"/>
    </location>
</feature>
<keyword evidence="4 11" id="KW-0547">Nucleotide-binding</keyword>
<keyword evidence="9" id="KW-0206">Cytoskeleton</keyword>
<reference evidence="15" key="1">
    <citation type="journal article" date="2011" name="Nat. Biotechnol.">
        <title>Genome sequencing and comparison of two nonhuman primate animal models, the cynomolgus and Chinese rhesus macaques.</title>
        <authorList>
            <person name="Yan G."/>
            <person name="Zhang G."/>
            <person name="Fang X."/>
            <person name="Zhang Y."/>
            <person name="Li C."/>
            <person name="Ling F."/>
            <person name="Cooper D.N."/>
            <person name="Li Q."/>
            <person name="Li Y."/>
            <person name="van Gool A.J."/>
            <person name="Du H."/>
            <person name="Chen J."/>
            <person name="Chen R."/>
            <person name="Zhang P."/>
            <person name="Huang Z."/>
            <person name="Thompson J.R."/>
            <person name="Meng Y."/>
            <person name="Bai Y."/>
            <person name="Wang J."/>
            <person name="Zhuo M."/>
            <person name="Wang T."/>
            <person name="Huang Y."/>
            <person name="Wei L."/>
            <person name="Li J."/>
            <person name="Wang Z."/>
            <person name="Hu H."/>
            <person name="Yang P."/>
            <person name="Le L."/>
            <person name="Stenson P.D."/>
            <person name="Li B."/>
            <person name="Liu X."/>
            <person name="Ball E.V."/>
            <person name="An N."/>
            <person name="Huang Q."/>
            <person name="Zhang Y."/>
            <person name="Fan W."/>
            <person name="Zhang X."/>
            <person name="Li Y."/>
            <person name="Wang W."/>
            <person name="Katze M.G."/>
            <person name="Su B."/>
            <person name="Nielsen R."/>
            <person name="Yang H."/>
            <person name="Wang J."/>
            <person name="Wang X."/>
            <person name="Wang J."/>
        </authorList>
    </citation>
    <scope>NUCLEOTIDE SEQUENCE [LARGE SCALE GENOMIC DNA]</scope>
    <source>
        <strain evidence="15">CR-5</strain>
    </source>
</reference>
<dbReference type="GO" id="GO:0007018">
    <property type="term" value="P:microtubule-based movement"/>
    <property type="evidence" value="ECO:0007669"/>
    <property type="project" value="InterPro"/>
</dbReference>